<dbReference type="GO" id="GO:0005634">
    <property type="term" value="C:nucleus"/>
    <property type="evidence" value="ECO:0007669"/>
    <property type="project" value="TreeGrafter"/>
</dbReference>
<reference evidence="3" key="1">
    <citation type="submission" date="2014-11" db="EMBL/GenBank/DDBJ databases">
        <authorList>
            <person name="Otto D Thomas"/>
            <person name="Naeem Raeece"/>
        </authorList>
    </citation>
    <scope>NUCLEOTIDE SEQUENCE</scope>
</reference>
<dbReference type="AlphaFoldDB" id="A0A0G4H584"/>
<dbReference type="GO" id="GO:0003714">
    <property type="term" value="F:transcription corepressor activity"/>
    <property type="evidence" value="ECO:0007669"/>
    <property type="project" value="TreeGrafter"/>
</dbReference>
<dbReference type="PANTHER" id="PTHR13082">
    <property type="entry name" value="SAP18"/>
    <property type="match status" value="1"/>
</dbReference>
<feature type="compositionally biased region" description="Basic and acidic residues" evidence="2">
    <location>
        <begin position="53"/>
        <end position="65"/>
    </location>
</feature>
<organism evidence="3">
    <name type="scientific">Chromera velia CCMP2878</name>
    <dbReference type="NCBI Taxonomy" id="1169474"/>
    <lineage>
        <taxon>Eukaryota</taxon>
        <taxon>Sar</taxon>
        <taxon>Alveolata</taxon>
        <taxon>Colpodellida</taxon>
        <taxon>Chromeraceae</taxon>
        <taxon>Chromera</taxon>
    </lineage>
</organism>
<feature type="non-terminal residue" evidence="3">
    <location>
        <position position="1"/>
    </location>
</feature>
<dbReference type="PANTHER" id="PTHR13082:SF0">
    <property type="entry name" value="HISTONE DEACETYLASE COMPLEX SUBUNIT SAP18"/>
    <property type="match status" value="1"/>
</dbReference>
<dbReference type="Gene3D" id="3.10.20.550">
    <property type="entry name" value="ASAP complex, SAP18 subunit"/>
    <property type="match status" value="1"/>
</dbReference>
<dbReference type="InterPro" id="IPR010516">
    <property type="entry name" value="SAP18"/>
</dbReference>
<feature type="region of interest" description="Disordered" evidence="2">
    <location>
        <begin position="1"/>
        <end position="65"/>
    </location>
</feature>
<dbReference type="Pfam" id="PF06487">
    <property type="entry name" value="SAP18"/>
    <property type="match status" value="1"/>
</dbReference>
<accession>A0A0G4H584</accession>
<feature type="compositionally biased region" description="Low complexity" evidence="2">
    <location>
        <begin position="196"/>
        <end position="211"/>
    </location>
</feature>
<evidence type="ECO:0008006" key="4">
    <source>
        <dbReference type="Google" id="ProtNLM"/>
    </source>
</evidence>
<evidence type="ECO:0000256" key="2">
    <source>
        <dbReference type="SAM" id="MobiDB-lite"/>
    </source>
</evidence>
<feature type="compositionally biased region" description="Gly residues" evidence="2">
    <location>
        <begin position="186"/>
        <end position="195"/>
    </location>
</feature>
<feature type="compositionally biased region" description="Gly residues" evidence="2">
    <location>
        <begin position="1"/>
        <end position="48"/>
    </location>
</feature>
<protein>
    <recommendedName>
        <fullName evidence="4">Histone deacetylase complex subunit SAP18</fullName>
    </recommendedName>
</protein>
<dbReference type="EMBL" id="CDMZ01001877">
    <property type="protein sequence ID" value="CEM38776.1"/>
    <property type="molecule type" value="Genomic_DNA"/>
</dbReference>
<proteinExistence type="inferred from homology"/>
<dbReference type="VEuPathDB" id="CryptoDB:Cvel_24673"/>
<dbReference type="InterPro" id="IPR042534">
    <property type="entry name" value="SAP18_sf"/>
</dbReference>
<evidence type="ECO:0000256" key="1">
    <source>
        <dbReference type="ARBA" id="ARBA00009143"/>
    </source>
</evidence>
<gene>
    <name evidence="3" type="ORF">Cvel_24673</name>
</gene>
<sequence>GGGRGGGFRGGRGGGGPGGFFGVGGGGGYGGPRGGGGGGRGRGSGWGRPGLVNERERERDRGPTLDRSKVCPLLLRIFCKVDKEHSLEEFASRGAEASEEELQVYTWRDATLKELSLLVKDLAPEARPRNVRMVFSLVYPNRDGRNALAHLGTVQNARASRDDHLSLQTKRFQTGDFLTLTIYTGEGEGQPGGGEKAQPQPQSQPEVEVVE</sequence>
<feature type="region of interest" description="Disordered" evidence="2">
    <location>
        <begin position="184"/>
        <end position="211"/>
    </location>
</feature>
<name>A0A0G4H584_9ALVE</name>
<evidence type="ECO:0000313" key="3">
    <source>
        <dbReference type="EMBL" id="CEM38776.1"/>
    </source>
</evidence>
<comment type="similarity">
    <text evidence="1">Belongs to the SAP18 family.</text>
</comment>